<evidence type="ECO:0000313" key="2">
    <source>
        <dbReference type="Proteomes" id="UP000565521"/>
    </source>
</evidence>
<dbReference type="RefSeq" id="WP_176909952.1">
    <property type="nucleotide sequence ID" value="NZ_JABKAU010000049.1"/>
</dbReference>
<dbReference type="GO" id="GO:1902929">
    <property type="term" value="C:plasma membrane of growing cell tip"/>
    <property type="evidence" value="ECO:0007669"/>
    <property type="project" value="TreeGrafter"/>
</dbReference>
<reference evidence="1 2" key="1">
    <citation type="submission" date="2020-05" db="EMBL/GenBank/DDBJ databases">
        <title>Hymenobacter terrestris sp. nov. and Hymenobacter lapidiphilus sp. nov., isolated from regoliths in Antarctica.</title>
        <authorList>
            <person name="Sedlacek I."/>
            <person name="Pantucek R."/>
            <person name="Zeman M."/>
            <person name="Holochova P."/>
            <person name="Kralova S."/>
            <person name="Stankova E."/>
            <person name="Sedo O."/>
            <person name="Micenkova L."/>
            <person name="Svec P."/>
            <person name="Gupta V."/>
            <person name="Sood U."/>
            <person name="Korpole U.S."/>
            <person name="Lal R."/>
        </authorList>
    </citation>
    <scope>NUCLEOTIDE SEQUENCE [LARGE SCALE GENOMIC DNA]</scope>
    <source>
        <strain evidence="1 2">P5342</strain>
    </source>
</reference>
<dbReference type="PANTHER" id="PTHR31778">
    <property type="entry name" value="BUD SITE SELECTION PROTEIN RAX2"/>
    <property type="match status" value="1"/>
</dbReference>
<proteinExistence type="predicted"/>
<protein>
    <submittedName>
        <fullName evidence="1">T9SS type A sorting domain-containing protein</fullName>
    </submittedName>
</protein>
<dbReference type="PANTHER" id="PTHR31778:SF2">
    <property type="entry name" value="BUD SITE SELECTION PROTEIN RAX2"/>
    <property type="match status" value="1"/>
</dbReference>
<accession>A0A7Y7PS98</accession>
<dbReference type="Proteomes" id="UP000565521">
    <property type="component" value="Unassembled WGS sequence"/>
</dbReference>
<dbReference type="SUPFAM" id="SSF101898">
    <property type="entry name" value="NHL repeat"/>
    <property type="match status" value="1"/>
</dbReference>
<evidence type="ECO:0000313" key="1">
    <source>
        <dbReference type="EMBL" id="NVO33115.1"/>
    </source>
</evidence>
<organism evidence="1 2">
    <name type="scientific">Hymenobacter lapidiphilus</name>
    <dbReference type="NCBI Taxonomy" id="2608003"/>
    <lineage>
        <taxon>Bacteria</taxon>
        <taxon>Pseudomonadati</taxon>
        <taxon>Bacteroidota</taxon>
        <taxon>Cytophagia</taxon>
        <taxon>Cytophagales</taxon>
        <taxon>Hymenobacteraceae</taxon>
        <taxon>Hymenobacter</taxon>
    </lineage>
</organism>
<gene>
    <name evidence="1" type="ORF">HW554_18050</name>
</gene>
<name>A0A7Y7PS98_9BACT</name>
<sequence>MNNPVVSLAIAGNNDVYAGGYFSTTDGKTTRNVAHWNGSTWEPLGNGTNSDVDAMAVAPNGDLLVGGRFTIAGVVAANRVARWNGTTWSSLGTGLANGVSNFVYALTVGQNGHVYVGGLFLQAGGLPAKRLARWDGTTWSSMGAGTGDGADDVVMALRASSDGSVYAVGNFTQAGRVVALKVARWTGNSWQALRTGVANGIKGSLNVLAVAPNGDVYVGGQFTQAGGVVARNIARWDGTNWSALRAEEYDGVNSVVYALAVAANGDVYVGGGFTQAGRVTANGVAHWNGRAWNSLGTGAANGAESGDVTALAMARNGDVYMGGRFTRVGGLLVNHIARWDGTTWHTLGTGNDAGIRGSVLALAVAPNGDVIAGGEFLRAGAGTANRVARWNGTTWSSLGTGLANGVNNTVYALAVAKNGDVYVGGEFREAGGAEATYLARWNGVAWAALGAGVNGAVLSIALAEDGAVYAGGFFRQASGIDALKVARWNTTSWEVLGSGLNGGVWSIALGLSGQLYVGGNFSALGDGSKVSRSFGFYTSAAVVTSAAPARVRSFTLYPNPTKTSATIVLPAASYPRFLLLFDAAGREVRRQPVPAHTTIALLHTNTLPPGLYTVRIGNTFHRLLVE</sequence>
<dbReference type="SUPFAM" id="SSF50965">
    <property type="entry name" value="Galactose oxidase, central domain"/>
    <property type="match status" value="1"/>
</dbReference>
<keyword evidence="2" id="KW-1185">Reference proteome</keyword>
<dbReference type="InterPro" id="IPR011043">
    <property type="entry name" value="Gal_Oxase/kelch_b-propeller"/>
</dbReference>
<comment type="caution">
    <text evidence="1">The sequence shown here is derived from an EMBL/GenBank/DDBJ whole genome shotgun (WGS) entry which is preliminary data.</text>
</comment>
<dbReference type="AlphaFoldDB" id="A0A7Y7PS98"/>
<dbReference type="EMBL" id="JABKAU010000049">
    <property type="protein sequence ID" value="NVO33115.1"/>
    <property type="molecule type" value="Genomic_DNA"/>
</dbReference>